<reference evidence="1 2" key="1">
    <citation type="submission" date="2024-10" db="EMBL/GenBank/DDBJ databases">
        <title>The Natural Products Discovery Center: Release of the First 8490 Sequenced Strains for Exploring Actinobacteria Biosynthetic Diversity.</title>
        <authorList>
            <person name="Kalkreuter E."/>
            <person name="Kautsar S.A."/>
            <person name="Yang D."/>
            <person name="Bader C.D."/>
            <person name="Teijaro C.N."/>
            <person name="Fluegel L."/>
            <person name="Davis C.M."/>
            <person name="Simpson J.R."/>
            <person name="Lauterbach L."/>
            <person name="Steele A.D."/>
            <person name="Gui C."/>
            <person name="Meng S."/>
            <person name="Li G."/>
            <person name="Viehrig K."/>
            <person name="Ye F."/>
            <person name="Su P."/>
            <person name="Kiefer A.F."/>
            <person name="Nichols A."/>
            <person name="Cepeda A.J."/>
            <person name="Yan W."/>
            <person name="Fan B."/>
            <person name="Jiang Y."/>
            <person name="Adhikari A."/>
            <person name="Zheng C.-J."/>
            <person name="Schuster L."/>
            <person name="Cowan T.M."/>
            <person name="Smanski M.J."/>
            <person name="Chevrette M.G."/>
            <person name="De Carvalho L.P.S."/>
            <person name="Shen B."/>
        </authorList>
    </citation>
    <scope>NUCLEOTIDE SEQUENCE [LARGE SCALE GENOMIC DNA]</scope>
    <source>
        <strain evidence="1 2">NPDC020295</strain>
    </source>
</reference>
<dbReference type="RefSeq" id="WP_279616959.1">
    <property type="nucleotide sequence ID" value="NZ_JBEPBV010000003.1"/>
</dbReference>
<accession>A0ABW7VHU7</accession>
<proteinExistence type="predicted"/>
<evidence type="ECO:0000313" key="1">
    <source>
        <dbReference type="EMBL" id="MFI2160944.1"/>
    </source>
</evidence>
<dbReference type="Proteomes" id="UP001611397">
    <property type="component" value="Unassembled WGS sequence"/>
</dbReference>
<sequence length="43" mass="4368">MSTPAQDVVLNTSGTRELLANLADCADLPAGPRRIAIGCADGL</sequence>
<organism evidence="1 2">
    <name type="scientific">Streptomyces olivaceoviridis</name>
    <name type="common">Streptomyces corchorusii</name>
    <dbReference type="NCBI Taxonomy" id="1921"/>
    <lineage>
        <taxon>Bacteria</taxon>
        <taxon>Bacillati</taxon>
        <taxon>Actinomycetota</taxon>
        <taxon>Actinomycetes</taxon>
        <taxon>Kitasatosporales</taxon>
        <taxon>Streptomycetaceae</taxon>
        <taxon>Streptomyces</taxon>
    </lineage>
</organism>
<evidence type="ECO:0000313" key="2">
    <source>
        <dbReference type="Proteomes" id="UP001611397"/>
    </source>
</evidence>
<dbReference type="EMBL" id="JBIRWM010000022">
    <property type="protein sequence ID" value="MFI2160944.1"/>
    <property type="molecule type" value="Genomic_DNA"/>
</dbReference>
<gene>
    <name evidence="1" type="ORF">ACH49L_35620</name>
</gene>
<name>A0ABW7VHU7_STROI</name>
<protein>
    <submittedName>
        <fullName evidence="1">Uncharacterized protein</fullName>
    </submittedName>
</protein>
<keyword evidence="2" id="KW-1185">Reference proteome</keyword>
<comment type="caution">
    <text evidence="1">The sequence shown here is derived from an EMBL/GenBank/DDBJ whole genome shotgun (WGS) entry which is preliminary data.</text>
</comment>